<dbReference type="Pfam" id="PF05402">
    <property type="entry name" value="PqqD"/>
    <property type="match status" value="1"/>
</dbReference>
<reference evidence="1 2" key="1">
    <citation type="submission" date="2020-02" db="EMBL/GenBank/DDBJ databases">
        <title>Comparative genomics of sulfur disproportionating microorganisms.</title>
        <authorList>
            <person name="Ward L.M."/>
            <person name="Bertran E."/>
            <person name="Johnston D.T."/>
        </authorList>
    </citation>
    <scope>NUCLEOTIDE SEQUENCE [LARGE SCALE GENOMIC DNA]</scope>
    <source>
        <strain evidence="1 2">DSM 100025</strain>
    </source>
</reference>
<dbReference type="Proteomes" id="UP000469346">
    <property type="component" value="Unassembled WGS sequence"/>
</dbReference>
<sequence length="88" mass="9745">MPAVPTPATDIWYEDEEHGAVVVMRHGLQWQLNHSAAALWSALGKPVREIVAEMQAAFPDADPDEVAFWSVAFLVEAARNGLVDFEVR</sequence>
<protein>
    <submittedName>
        <fullName evidence="1">PqqD family protein</fullName>
    </submittedName>
</protein>
<dbReference type="EMBL" id="JAAGRR010000141">
    <property type="protein sequence ID" value="NDY43270.1"/>
    <property type="molecule type" value="Genomic_DNA"/>
</dbReference>
<gene>
    <name evidence="1" type="ORF">G3N55_10505</name>
</gene>
<dbReference type="AlphaFoldDB" id="A0A6N9TS70"/>
<dbReference type="InterPro" id="IPR041881">
    <property type="entry name" value="PqqD_sf"/>
</dbReference>
<organism evidence="1 2">
    <name type="scientific">Dissulfurirhabdus thermomarina</name>
    <dbReference type="NCBI Taxonomy" id="1765737"/>
    <lineage>
        <taxon>Bacteria</taxon>
        <taxon>Deltaproteobacteria</taxon>
        <taxon>Dissulfurirhabdaceae</taxon>
        <taxon>Dissulfurirhabdus</taxon>
    </lineage>
</organism>
<comment type="caution">
    <text evidence="1">The sequence shown here is derived from an EMBL/GenBank/DDBJ whole genome shotgun (WGS) entry which is preliminary data.</text>
</comment>
<dbReference type="Gene3D" id="1.10.10.1150">
    <property type="entry name" value="Coenzyme PQQ synthesis protein D (PqqD)"/>
    <property type="match status" value="1"/>
</dbReference>
<proteinExistence type="predicted"/>
<dbReference type="InterPro" id="IPR008792">
    <property type="entry name" value="PQQD"/>
</dbReference>
<name>A0A6N9TS70_DISTH</name>
<dbReference type="RefSeq" id="WP_163299380.1">
    <property type="nucleotide sequence ID" value="NZ_JAAGRR010000141.1"/>
</dbReference>
<accession>A0A6N9TS70</accession>
<evidence type="ECO:0000313" key="1">
    <source>
        <dbReference type="EMBL" id="NDY43270.1"/>
    </source>
</evidence>
<keyword evidence="2" id="KW-1185">Reference proteome</keyword>
<evidence type="ECO:0000313" key="2">
    <source>
        <dbReference type="Proteomes" id="UP000469346"/>
    </source>
</evidence>